<feature type="transmembrane region" description="Helical" evidence="1">
    <location>
        <begin position="136"/>
        <end position="163"/>
    </location>
</feature>
<keyword evidence="1" id="KW-0472">Membrane</keyword>
<comment type="caution">
    <text evidence="2">The sequence shown here is derived from an EMBL/GenBank/DDBJ whole genome shotgun (WGS) entry which is preliminary data.</text>
</comment>
<evidence type="ECO:0008006" key="4">
    <source>
        <dbReference type="Google" id="ProtNLM"/>
    </source>
</evidence>
<reference evidence="2" key="1">
    <citation type="journal article" date="2022" name="bioRxiv">
        <title>Sequencing and chromosome-scale assembly of the giantPleurodeles waltlgenome.</title>
        <authorList>
            <person name="Brown T."/>
            <person name="Elewa A."/>
            <person name="Iarovenko S."/>
            <person name="Subramanian E."/>
            <person name="Araus A.J."/>
            <person name="Petzold A."/>
            <person name="Susuki M."/>
            <person name="Suzuki K.-i.T."/>
            <person name="Hayashi T."/>
            <person name="Toyoda A."/>
            <person name="Oliveira C."/>
            <person name="Osipova E."/>
            <person name="Leigh N.D."/>
            <person name="Simon A."/>
            <person name="Yun M.H."/>
        </authorList>
    </citation>
    <scope>NUCLEOTIDE SEQUENCE</scope>
    <source>
        <strain evidence="2">20211129_DDA</strain>
        <tissue evidence="2">Liver</tissue>
    </source>
</reference>
<organism evidence="2 3">
    <name type="scientific">Pleurodeles waltl</name>
    <name type="common">Iberian ribbed newt</name>
    <dbReference type="NCBI Taxonomy" id="8319"/>
    <lineage>
        <taxon>Eukaryota</taxon>
        <taxon>Metazoa</taxon>
        <taxon>Chordata</taxon>
        <taxon>Craniata</taxon>
        <taxon>Vertebrata</taxon>
        <taxon>Euteleostomi</taxon>
        <taxon>Amphibia</taxon>
        <taxon>Batrachia</taxon>
        <taxon>Caudata</taxon>
        <taxon>Salamandroidea</taxon>
        <taxon>Salamandridae</taxon>
        <taxon>Pleurodelinae</taxon>
        <taxon>Pleurodeles</taxon>
    </lineage>
</organism>
<dbReference type="AlphaFoldDB" id="A0AAV7SQS2"/>
<gene>
    <name evidence="2" type="ORF">NDU88_006874</name>
</gene>
<dbReference type="InterPro" id="IPR028038">
    <property type="entry name" value="TM140"/>
</dbReference>
<evidence type="ECO:0000313" key="3">
    <source>
        <dbReference type="Proteomes" id="UP001066276"/>
    </source>
</evidence>
<accession>A0AAV7SQS2</accession>
<sequence>MFVFLRLLTSRDPGPRRSAQMASLQGRKAVFIFLCVLGLALAGCTLLFYALIGEGGTFINKDTNKVGLLSFCLWNKTTGKLTCEEHFDDLKRHGVNYPTGIAFGSVLVFCSLPIYLFLPLTLIFAQLGQSRSIWKLGLGLSAITYLSLSIGIGTFLMFAGVLIEVSQLGYGFLALIAADAMILLQGVLALQMLPLFTEQESIPDNV</sequence>
<dbReference type="Proteomes" id="UP001066276">
    <property type="component" value="Chromosome 4_2"/>
</dbReference>
<feature type="transmembrane region" description="Helical" evidence="1">
    <location>
        <begin position="169"/>
        <end position="190"/>
    </location>
</feature>
<dbReference type="Pfam" id="PF14985">
    <property type="entry name" value="TM140"/>
    <property type="match status" value="1"/>
</dbReference>
<dbReference type="PANTHER" id="PTHR16103:SF0">
    <property type="entry name" value="TRANSMEMBRANE PROTEIN 140"/>
    <property type="match status" value="1"/>
</dbReference>
<keyword evidence="1" id="KW-1133">Transmembrane helix</keyword>
<name>A0AAV7SQS2_PLEWA</name>
<keyword evidence="1" id="KW-0812">Transmembrane</keyword>
<evidence type="ECO:0000256" key="1">
    <source>
        <dbReference type="SAM" id="Phobius"/>
    </source>
</evidence>
<feature type="transmembrane region" description="Helical" evidence="1">
    <location>
        <begin position="30"/>
        <end position="52"/>
    </location>
</feature>
<keyword evidence="3" id="KW-1185">Reference proteome</keyword>
<evidence type="ECO:0000313" key="2">
    <source>
        <dbReference type="EMBL" id="KAJ1166474.1"/>
    </source>
</evidence>
<protein>
    <recommendedName>
        <fullName evidence="4">Transmembrane protein 140</fullName>
    </recommendedName>
</protein>
<proteinExistence type="predicted"/>
<dbReference type="PANTHER" id="PTHR16103">
    <property type="entry name" value="TRANSMEMBRANE PROTEIN 140"/>
    <property type="match status" value="1"/>
</dbReference>
<dbReference type="EMBL" id="JANPWB010000008">
    <property type="protein sequence ID" value="KAJ1166474.1"/>
    <property type="molecule type" value="Genomic_DNA"/>
</dbReference>
<feature type="transmembrane region" description="Helical" evidence="1">
    <location>
        <begin position="101"/>
        <end position="124"/>
    </location>
</feature>